<reference evidence="1 2" key="1">
    <citation type="submission" date="2019-03" db="EMBL/GenBank/DDBJ databases">
        <title>Draft genome sequences of novel Actinobacteria.</title>
        <authorList>
            <person name="Sahin N."/>
            <person name="Ay H."/>
            <person name="Saygin H."/>
        </authorList>
    </citation>
    <scope>NUCLEOTIDE SEQUENCE [LARGE SCALE GENOMIC DNA]</scope>
    <source>
        <strain evidence="1 2">DSM 41900</strain>
    </source>
</reference>
<organism evidence="1 2">
    <name type="scientific">Streptomyces hainanensis</name>
    <dbReference type="NCBI Taxonomy" id="402648"/>
    <lineage>
        <taxon>Bacteria</taxon>
        <taxon>Bacillati</taxon>
        <taxon>Actinomycetota</taxon>
        <taxon>Actinomycetes</taxon>
        <taxon>Kitasatosporales</taxon>
        <taxon>Streptomycetaceae</taxon>
        <taxon>Streptomyces</taxon>
    </lineage>
</organism>
<comment type="caution">
    <text evidence="1">The sequence shown here is derived from an EMBL/GenBank/DDBJ whole genome shotgun (WGS) entry which is preliminary data.</text>
</comment>
<dbReference type="OrthoDB" id="3855669at2"/>
<dbReference type="EMBL" id="SMKI01000139">
    <property type="protein sequence ID" value="TDC74625.1"/>
    <property type="molecule type" value="Genomic_DNA"/>
</dbReference>
<dbReference type="RefSeq" id="WP_132818549.1">
    <property type="nucleotide sequence ID" value="NZ_SMKI01000139.1"/>
</dbReference>
<sequence>MNTVRSEWATELPFPKGTLVEDETGRHGTLLDGLIERDRDTDRIVRRIAFVRPVGGGYEWQAPFDALRRAATDDARRRR</sequence>
<name>A0A4V2Y310_9ACTN</name>
<evidence type="ECO:0000313" key="1">
    <source>
        <dbReference type="EMBL" id="TDC74625.1"/>
    </source>
</evidence>
<keyword evidence="2" id="KW-1185">Reference proteome</keyword>
<gene>
    <name evidence="1" type="ORF">E1283_15095</name>
</gene>
<proteinExistence type="predicted"/>
<dbReference type="AlphaFoldDB" id="A0A4V2Y310"/>
<protein>
    <submittedName>
        <fullName evidence="1">Uncharacterized protein</fullName>
    </submittedName>
</protein>
<dbReference type="Proteomes" id="UP000295345">
    <property type="component" value="Unassembled WGS sequence"/>
</dbReference>
<accession>A0A4V2Y310</accession>
<evidence type="ECO:0000313" key="2">
    <source>
        <dbReference type="Proteomes" id="UP000295345"/>
    </source>
</evidence>